<keyword evidence="2" id="KW-1185">Reference proteome</keyword>
<evidence type="ECO:0000313" key="1">
    <source>
        <dbReference type="EMBL" id="KAL2285698.1"/>
    </source>
</evidence>
<comment type="caution">
    <text evidence="1">The sequence shown here is derived from an EMBL/GenBank/DDBJ whole genome shotgun (WGS) entry which is preliminary data.</text>
</comment>
<protein>
    <submittedName>
        <fullName evidence="1">Uncharacterized protein</fullName>
    </submittedName>
</protein>
<name>A0ABR4ETD1_9PEZI</name>
<organism evidence="1 2">
    <name type="scientific">Diaporthe vaccinii</name>
    <dbReference type="NCBI Taxonomy" id="105482"/>
    <lineage>
        <taxon>Eukaryota</taxon>
        <taxon>Fungi</taxon>
        <taxon>Dikarya</taxon>
        <taxon>Ascomycota</taxon>
        <taxon>Pezizomycotina</taxon>
        <taxon>Sordariomycetes</taxon>
        <taxon>Sordariomycetidae</taxon>
        <taxon>Diaporthales</taxon>
        <taxon>Diaporthaceae</taxon>
        <taxon>Diaporthe</taxon>
        <taxon>Diaporthe eres species complex</taxon>
    </lineage>
</organism>
<gene>
    <name evidence="1" type="ORF">FJTKL_07708</name>
</gene>
<dbReference type="EMBL" id="JBAWTH010000029">
    <property type="protein sequence ID" value="KAL2285698.1"/>
    <property type="molecule type" value="Genomic_DNA"/>
</dbReference>
<sequence length="109" mass="12471">MAEGEVSHLKLNDVDIVSFERLYMVISSGHPVAQHNIKPTFRTLLDFLNCAVLCDRFMMRRIEGCVRKMMTDYMTEIAGWSVRYQQEVIAHPGAGLLAQHTRAARSFKL</sequence>
<evidence type="ECO:0000313" key="2">
    <source>
        <dbReference type="Proteomes" id="UP001600888"/>
    </source>
</evidence>
<accession>A0ABR4ETD1</accession>
<proteinExistence type="predicted"/>
<reference evidence="1 2" key="1">
    <citation type="submission" date="2024-03" db="EMBL/GenBank/DDBJ databases">
        <title>A high-quality draft genome sequence of Diaporthe vaccinii, a causative agent of upright dieback and viscid rot disease in cranberry plants.</title>
        <authorList>
            <person name="Sarrasin M."/>
            <person name="Lang B.F."/>
            <person name="Burger G."/>
        </authorList>
    </citation>
    <scope>NUCLEOTIDE SEQUENCE [LARGE SCALE GENOMIC DNA]</scope>
    <source>
        <strain evidence="1 2">IS7</strain>
    </source>
</reference>
<dbReference type="Proteomes" id="UP001600888">
    <property type="component" value="Unassembled WGS sequence"/>
</dbReference>